<reference evidence="3" key="2">
    <citation type="submission" date="2019-09" db="UniProtKB">
        <authorList>
            <consortium name="WormBaseParasite"/>
        </authorList>
    </citation>
    <scope>IDENTIFICATION</scope>
</reference>
<gene>
    <name evidence="1" type="ORF">HPBE_LOCUS8727</name>
</gene>
<organism evidence="2 3">
    <name type="scientific">Heligmosomoides polygyrus</name>
    <name type="common">Parasitic roundworm</name>
    <dbReference type="NCBI Taxonomy" id="6339"/>
    <lineage>
        <taxon>Eukaryota</taxon>
        <taxon>Metazoa</taxon>
        <taxon>Ecdysozoa</taxon>
        <taxon>Nematoda</taxon>
        <taxon>Chromadorea</taxon>
        <taxon>Rhabditida</taxon>
        <taxon>Rhabditina</taxon>
        <taxon>Rhabditomorpha</taxon>
        <taxon>Strongyloidea</taxon>
        <taxon>Heligmosomidae</taxon>
        <taxon>Heligmosomoides</taxon>
    </lineage>
</organism>
<dbReference type="AlphaFoldDB" id="A0A183FMS6"/>
<dbReference type="OrthoDB" id="5898930at2759"/>
<accession>A0A3P7XSQ1</accession>
<dbReference type="EMBL" id="UZAH01026235">
    <property type="protein sequence ID" value="VDO77521.1"/>
    <property type="molecule type" value="Genomic_DNA"/>
</dbReference>
<accession>A0A183FMS6</accession>
<evidence type="ECO:0000313" key="2">
    <source>
        <dbReference type="Proteomes" id="UP000050761"/>
    </source>
</evidence>
<name>A0A183FMS6_HELPZ</name>
<evidence type="ECO:0000313" key="1">
    <source>
        <dbReference type="EMBL" id="VDO77521.1"/>
    </source>
</evidence>
<dbReference type="WBParaSite" id="HPBE_0000872601-mRNA-1">
    <property type="protein sequence ID" value="HPBE_0000872601-mRNA-1"/>
    <property type="gene ID" value="HPBE_0000872601"/>
</dbReference>
<protein>
    <submittedName>
        <fullName evidence="3">SKA2 domain-containing protein</fullName>
    </submittedName>
</protein>
<proteinExistence type="predicted"/>
<dbReference type="Proteomes" id="UP000050761">
    <property type="component" value="Unassembled WGS sequence"/>
</dbReference>
<reference evidence="1 2" key="1">
    <citation type="submission" date="2018-11" db="EMBL/GenBank/DDBJ databases">
        <authorList>
            <consortium name="Pathogen Informatics"/>
        </authorList>
    </citation>
    <scope>NUCLEOTIDE SEQUENCE [LARGE SCALE GENOMIC DNA]</scope>
</reference>
<sequence length="128" mass="14360">MPTVSSCKANLTKTLTALEALKGNINTSLLSTVDANDRNQYQALDARLRQLQTTIADINSALHNIGDRRNAFLDLVRSSSEQRADQVAYDTYMQETHVDDALVEAESLLITLQCSLEEVQSLMERCRW</sequence>
<evidence type="ECO:0000313" key="3">
    <source>
        <dbReference type="WBParaSite" id="HPBE_0000872601-mRNA-1"/>
    </source>
</evidence>
<keyword evidence="2" id="KW-1185">Reference proteome</keyword>